<dbReference type="InterPro" id="IPR050833">
    <property type="entry name" value="Poly_Biosynth_Transport"/>
</dbReference>
<comment type="subcellular location">
    <subcellularLocation>
        <location evidence="1">Cell membrane</location>
        <topology evidence="1">Multi-pass membrane protein</topology>
    </subcellularLocation>
</comment>
<feature type="transmembrane region" description="Helical" evidence="7">
    <location>
        <begin position="173"/>
        <end position="194"/>
    </location>
</feature>
<evidence type="ECO:0000256" key="5">
    <source>
        <dbReference type="ARBA" id="ARBA00022989"/>
    </source>
</evidence>
<evidence type="ECO:0000256" key="6">
    <source>
        <dbReference type="ARBA" id="ARBA00023136"/>
    </source>
</evidence>
<feature type="transmembrane region" description="Helical" evidence="7">
    <location>
        <begin position="362"/>
        <end position="379"/>
    </location>
</feature>
<feature type="transmembrane region" description="Helical" evidence="7">
    <location>
        <begin position="290"/>
        <end position="309"/>
    </location>
</feature>
<feature type="transmembrane region" description="Helical" evidence="7">
    <location>
        <begin position="90"/>
        <end position="111"/>
    </location>
</feature>
<keyword evidence="3" id="KW-1003">Cell membrane</keyword>
<dbReference type="Pfam" id="PF13440">
    <property type="entry name" value="Polysacc_synt_3"/>
    <property type="match status" value="1"/>
</dbReference>
<feature type="transmembrane region" description="Helical" evidence="7">
    <location>
        <begin position="254"/>
        <end position="278"/>
    </location>
</feature>
<comment type="caution">
    <text evidence="8">The sequence shown here is derived from an EMBL/GenBank/DDBJ whole genome shotgun (WGS) entry which is preliminary data.</text>
</comment>
<dbReference type="EMBL" id="JBHMCA010000058">
    <property type="protein sequence ID" value="MFB9448654.1"/>
    <property type="molecule type" value="Genomic_DNA"/>
</dbReference>
<feature type="transmembrane region" description="Helical" evidence="7">
    <location>
        <begin position="150"/>
        <end position="167"/>
    </location>
</feature>
<accession>A0ABV5MIG6</accession>
<protein>
    <submittedName>
        <fullName evidence="8">Polysaccharide biosynthesis C-terminal domain-containing protein</fullName>
    </submittedName>
</protein>
<evidence type="ECO:0000313" key="9">
    <source>
        <dbReference type="Proteomes" id="UP001589608"/>
    </source>
</evidence>
<evidence type="ECO:0000256" key="7">
    <source>
        <dbReference type="SAM" id="Phobius"/>
    </source>
</evidence>
<proteinExistence type="inferred from homology"/>
<gene>
    <name evidence="8" type="ORF">ACFFTR_36680</name>
</gene>
<feature type="transmembrane region" description="Helical" evidence="7">
    <location>
        <begin position="385"/>
        <end position="403"/>
    </location>
</feature>
<feature type="transmembrane region" description="Helical" evidence="7">
    <location>
        <begin position="415"/>
        <end position="433"/>
    </location>
</feature>
<feature type="transmembrane region" description="Helical" evidence="7">
    <location>
        <begin position="329"/>
        <end position="350"/>
    </location>
</feature>
<name>A0ABV5MIG6_9ACTN</name>
<keyword evidence="5 7" id="KW-1133">Transmembrane helix</keyword>
<dbReference type="PANTHER" id="PTHR30250:SF10">
    <property type="entry name" value="LIPOPOLYSACCHARIDE BIOSYNTHESIS PROTEIN WZXC"/>
    <property type="match status" value="1"/>
</dbReference>
<evidence type="ECO:0000256" key="2">
    <source>
        <dbReference type="ARBA" id="ARBA00007430"/>
    </source>
</evidence>
<feature type="transmembrane region" description="Helical" evidence="7">
    <location>
        <begin position="51"/>
        <end position="69"/>
    </location>
</feature>
<dbReference type="PANTHER" id="PTHR30250">
    <property type="entry name" value="PST FAMILY PREDICTED COLANIC ACID TRANSPORTER"/>
    <property type="match status" value="1"/>
</dbReference>
<dbReference type="Proteomes" id="UP001589608">
    <property type="component" value="Unassembled WGS sequence"/>
</dbReference>
<comment type="similarity">
    <text evidence="2">Belongs to the polysaccharide synthase family.</text>
</comment>
<feature type="transmembrane region" description="Helical" evidence="7">
    <location>
        <begin position="117"/>
        <end position="138"/>
    </location>
</feature>
<sequence length="479" mass="50119">MTTAQLTRDVAASSMALLVRRVSVLATTAVSTAVIARAVTAADYGTLQSSLAAWTVALSICEFGFGAVLSREIARRSQDHSSLLRMGLELQGVLGVAVAGVFAAVAVVVGSSSAQGLMLLVLAPSLAVAGFSGGRSYFLATFQTRRLVRIDVIVAAAQLAAVIAVALSTHSAIAIAAVSSAAVVLNTVWVGLAARRAAGRSARYVAGWPTFLRQVVPLGISSVISRVYVSADLIILAAIATESEVAWYAGATKIYAFLNTMTALVVAAALPGLASLIDDREAVMRLTRRIFSWIATTVLPAFVLCAVFAPTACEVVLGPNFRQASGLLVILSATGIVSTFGQIFGTLLTASGVVRPMLYQNIAGAVLNIGANVVLVPHYGARACAVVTLLTEVLVCAGSFWTLKRRLSITRQLRVVVRPAAVTAVAAVAALLLAEIPWLGVPVASLTLLLGFRLFACWPEEFPLQRLFRRRAQMSTTGP</sequence>
<dbReference type="RefSeq" id="WP_223101265.1">
    <property type="nucleotide sequence ID" value="NZ_CP061913.1"/>
</dbReference>
<keyword evidence="9" id="KW-1185">Reference proteome</keyword>
<keyword evidence="4 7" id="KW-0812">Transmembrane</keyword>
<feature type="transmembrane region" description="Helical" evidence="7">
    <location>
        <begin position="439"/>
        <end position="458"/>
    </location>
</feature>
<evidence type="ECO:0000256" key="1">
    <source>
        <dbReference type="ARBA" id="ARBA00004651"/>
    </source>
</evidence>
<reference evidence="8 9" key="1">
    <citation type="submission" date="2024-09" db="EMBL/GenBank/DDBJ databases">
        <authorList>
            <person name="Sun Q."/>
            <person name="Mori K."/>
        </authorList>
    </citation>
    <scope>NUCLEOTIDE SEQUENCE [LARGE SCALE GENOMIC DNA]</scope>
    <source>
        <strain evidence="8 9">JCM 3307</strain>
    </source>
</reference>
<evidence type="ECO:0000313" key="8">
    <source>
        <dbReference type="EMBL" id="MFB9448654.1"/>
    </source>
</evidence>
<keyword evidence="6 7" id="KW-0472">Membrane</keyword>
<organism evidence="8 9">
    <name type="scientific">Dactylosporangium vinaceum</name>
    <dbReference type="NCBI Taxonomy" id="53362"/>
    <lineage>
        <taxon>Bacteria</taxon>
        <taxon>Bacillati</taxon>
        <taxon>Actinomycetota</taxon>
        <taxon>Actinomycetes</taxon>
        <taxon>Micromonosporales</taxon>
        <taxon>Micromonosporaceae</taxon>
        <taxon>Dactylosporangium</taxon>
    </lineage>
</organism>
<feature type="transmembrane region" description="Helical" evidence="7">
    <location>
        <begin position="215"/>
        <end position="239"/>
    </location>
</feature>
<evidence type="ECO:0000256" key="4">
    <source>
        <dbReference type="ARBA" id="ARBA00022692"/>
    </source>
</evidence>
<evidence type="ECO:0000256" key="3">
    <source>
        <dbReference type="ARBA" id="ARBA00022475"/>
    </source>
</evidence>